<keyword evidence="4 11" id="KW-0863">Zinc-finger</keyword>
<feature type="domain" description="C2H2-type" evidence="14">
    <location>
        <begin position="669"/>
        <end position="696"/>
    </location>
</feature>
<keyword evidence="2" id="KW-0479">Metal-binding</keyword>
<dbReference type="InterPro" id="IPR036236">
    <property type="entry name" value="Znf_C2H2_sf"/>
</dbReference>
<feature type="compositionally biased region" description="Basic and acidic residues" evidence="12">
    <location>
        <begin position="150"/>
        <end position="160"/>
    </location>
</feature>
<keyword evidence="6" id="KW-0805">Transcription regulation</keyword>
<dbReference type="Pfam" id="PF13894">
    <property type="entry name" value="zf-C2H2_4"/>
    <property type="match status" value="1"/>
</dbReference>
<evidence type="ECO:0000256" key="1">
    <source>
        <dbReference type="ARBA" id="ARBA00004123"/>
    </source>
</evidence>
<evidence type="ECO:0000256" key="2">
    <source>
        <dbReference type="ARBA" id="ARBA00022723"/>
    </source>
</evidence>
<dbReference type="Gene3D" id="3.30.710.10">
    <property type="entry name" value="Potassium Channel Kv1.1, Chain A"/>
    <property type="match status" value="1"/>
</dbReference>
<reference evidence="16" key="1">
    <citation type="submission" date="2022-03" db="EMBL/GenBank/DDBJ databases">
        <authorList>
            <person name="Martin C."/>
        </authorList>
    </citation>
    <scope>NUCLEOTIDE SEQUENCE</scope>
</reference>
<proteinExistence type="predicted"/>
<keyword evidence="7" id="KW-0238">DNA-binding</keyword>
<dbReference type="CDD" id="cd18186">
    <property type="entry name" value="BTB_POZ_ZBTB_KLHL-like"/>
    <property type="match status" value="1"/>
</dbReference>
<keyword evidence="8" id="KW-0804">Transcription</keyword>
<feature type="compositionally biased region" description="Polar residues" evidence="12">
    <location>
        <begin position="171"/>
        <end position="185"/>
    </location>
</feature>
<dbReference type="AlphaFoldDB" id="A0A8S4PH50"/>
<dbReference type="PANTHER" id="PTHR24394:SF29">
    <property type="entry name" value="MYONEURIN"/>
    <property type="match status" value="1"/>
</dbReference>
<dbReference type="SUPFAM" id="SSF57667">
    <property type="entry name" value="beta-beta-alpha zinc fingers"/>
    <property type="match status" value="3"/>
</dbReference>
<name>A0A8S4PH50_OWEFU</name>
<evidence type="ECO:0000256" key="11">
    <source>
        <dbReference type="PROSITE-ProRule" id="PRU00042"/>
    </source>
</evidence>
<dbReference type="PROSITE" id="PS00028">
    <property type="entry name" value="ZINC_FINGER_C2H2_1"/>
    <property type="match status" value="7"/>
</dbReference>
<feature type="domain" description="BTB" evidence="13">
    <location>
        <begin position="32"/>
        <end position="101"/>
    </location>
</feature>
<comment type="caution">
    <text evidence="16">The sequence shown here is derived from an EMBL/GenBank/DDBJ whole genome shotgun (WGS) entry which is preliminary data.</text>
</comment>
<evidence type="ECO:0000259" key="15">
    <source>
        <dbReference type="PROSITE" id="PS51030"/>
    </source>
</evidence>
<dbReference type="SMART" id="SM00355">
    <property type="entry name" value="ZnF_C2H2"/>
    <property type="match status" value="9"/>
</dbReference>
<keyword evidence="17" id="KW-1185">Reference proteome</keyword>
<evidence type="ECO:0000313" key="16">
    <source>
        <dbReference type="EMBL" id="CAH1792324.1"/>
    </source>
</evidence>
<evidence type="ECO:0000256" key="7">
    <source>
        <dbReference type="ARBA" id="ARBA00023125"/>
    </source>
</evidence>
<dbReference type="PROSITE" id="PS50157">
    <property type="entry name" value="ZINC_FINGER_C2H2_2"/>
    <property type="match status" value="6"/>
</dbReference>
<feature type="compositionally biased region" description="Basic and acidic residues" evidence="12">
    <location>
        <begin position="189"/>
        <end position="206"/>
    </location>
</feature>
<dbReference type="InterPro" id="IPR001628">
    <property type="entry name" value="Znf_hrmn_rcpt"/>
</dbReference>
<evidence type="ECO:0000259" key="14">
    <source>
        <dbReference type="PROSITE" id="PS50157"/>
    </source>
</evidence>
<comment type="subcellular location">
    <subcellularLocation>
        <location evidence="1">Nucleus</location>
    </subcellularLocation>
</comment>
<feature type="region of interest" description="Disordered" evidence="12">
    <location>
        <begin position="147"/>
        <end position="206"/>
    </location>
</feature>
<dbReference type="Gene3D" id="3.30.160.60">
    <property type="entry name" value="Classic Zinc Finger"/>
    <property type="match status" value="5"/>
</dbReference>
<keyword evidence="9" id="KW-0675">Receptor</keyword>
<dbReference type="GO" id="GO:0000981">
    <property type="term" value="F:DNA-binding transcription factor activity, RNA polymerase II-specific"/>
    <property type="evidence" value="ECO:0007669"/>
    <property type="project" value="TreeGrafter"/>
</dbReference>
<evidence type="ECO:0000313" key="17">
    <source>
        <dbReference type="Proteomes" id="UP000749559"/>
    </source>
</evidence>
<feature type="domain" description="C2H2-type" evidence="14">
    <location>
        <begin position="642"/>
        <end position="670"/>
    </location>
</feature>
<dbReference type="SUPFAM" id="SSF54695">
    <property type="entry name" value="POZ domain"/>
    <property type="match status" value="1"/>
</dbReference>
<dbReference type="InterPro" id="IPR011333">
    <property type="entry name" value="SKP1/BTB/POZ_sf"/>
</dbReference>
<dbReference type="SMART" id="SM00399">
    <property type="entry name" value="ZnF_C4"/>
    <property type="match status" value="1"/>
</dbReference>
<dbReference type="GO" id="GO:0008270">
    <property type="term" value="F:zinc ion binding"/>
    <property type="evidence" value="ECO:0007669"/>
    <property type="project" value="UniProtKB-KW"/>
</dbReference>
<dbReference type="OrthoDB" id="6077919at2759"/>
<dbReference type="SMART" id="SM00225">
    <property type="entry name" value="BTB"/>
    <property type="match status" value="1"/>
</dbReference>
<feature type="domain" description="C2H2-type" evidence="14">
    <location>
        <begin position="556"/>
        <end position="583"/>
    </location>
</feature>
<dbReference type="InterPro" id="IPR013088">
    <property type="entry name" value="Znf_NHR/GATA"/>
</dbReference>
<feature type="compositionally biased region" description="Polar residues" evidence="12">
    <location>
        <begin position="313"/>
        <end position="326"/>
    </location>
</feature>
<dbReference type="SUPFAM" id="SSF57716">
    <property type="entry name" value="Glucocorticoid receptor-like (DNA-binding domain)"/>
    <property type="match status" value="1"/>
</dbReference>
<dbReference type="PROSITE" id="PS51030">
    <property type="entry name" value="NUCLEAR_REC_DBD_2"/>
    <property type="match status" value="1"/>
</dbReference>
<keyword evidence="10" id="KW-0539">Nucleus</keyword>
<dbReference type="Pfam" id="PF00096">
    <property type="entry name" value="zf-C2H2"/>
    <property type="match status" value="3"/>
</dbReference>
<feature type="compositionally biased region" description="Acidic residues" evidence="12">
    <location>
        <begin position="388"/>
        <end position="397"/>
    </location>
</feature>
<feature type="region of interest" description="Disordered" evidence="12">
    <location>
        <begin position="311"/>
        <end position="406"/>
    </location>
</feature>
<dbReference type="PANTHER" id="PTHR24394">
    <property type="entry name" value="ZINC FINGER PROTEIN"/>
    <property type="match status" value="1"/>
</dbReference>
<dbReference type="Pfam" id="PF00105">
    <property type="entry name" value="zf-C4"/>
    <property type="match status" value="1"/>
</dbReference>
<dbReference type="Proteomes" id="UP000749559">
    <property type="component" value="Unassembled WGS sequence"/>
</dbReference>
<keyword evidence="3" id="KW-0677">Repeat</keyword>
<dbReference type="FunFam" id="3.30.160.60:FF:000446">
    <property type="entry name" value="Zinc finger protein"/>
    <property type="match status" value="1"/>
</dbReference>
<sequence>MDQPVDTETRFSIENNHLSARLASLRNEQKICDITFRLQDGNEIKAHRSIVAAFSNYVMSMCSQNTNQLIVGLVVNLPQASREDLERILDFIYGVPLLLNWNELQTLRTLSKELMIPDLDAAISKAFHGHVEDTKFMHDGYPSGQYTDSCKSEHGVKQEPPDEDSYGLPDSGSSQDNMHDGSTSYIAHDASDNIKLNNDDKSKKGDTVEEYAGYNESLEGDGDDDNDAPIDIEKIASSDGKGCTVCGYYYAGMHYGAQVCVPCERFFKRHAQNSKTKIVKCMFDQNCEIDLKNRSKCQWCRMKKCRTVGMKMQDSNTSTVSQTNSAHEAESVRGSRNRKEPARFTSPLYPKLIRQTSGLSPKKKQNMEKPVSASMSSIVDETTKTVNSEEEESDNETNPEWSDMKTDDFQFVTTSKPRNLMMCYFCKQHIEAERMVEHEKLCRKNMPFKCCVCEEKFDTYIAWKEHLEAHPDTIFCDICYNETFSSQTDLLPHKREHYLMDSMRHYHAGELYGVLMKSCDGAMLLQCVLCDSPQMLYTSSIFLSQHIRKEHRGLPFKCSLCGKVYSGSHGLRRHLEAHTGIRPRFLCSECGKVYAQQKQLKAHSVTHVLGKPFYCKLCNTGFDKEGEMRIHSKTAHTDKMDHICSQCGKGFISRHLMKRHIETTHTQKHICSFCGKKFGRKTNLKTHERIHTSEKPYKCSLCNAAFAQLASIQWHYKKNHPACSGPSKSEFTKVDETTEQNNVINELDNETQTTPSMEIPPSFGQLYPQPMYFNPYVGGMNN</sequence>
<organism evidence="16 17">
    <name type="scientific">Owenia fusiformis</name>
    <name type="common">Polychaete worm</name>
    <dbReference type="NCBI Taxonomy" id="6347"/>
    <lineage>
        <taxon>Eukaryota</taxon>
        <taxon>Metazoa</taxon>
        <taxon>Spiralia</taxon>
        <taxon>Lophotrochozoa</taxon>
        <taxon>Annelida</taxon>
        <taxon>Polychaeta</taxon>
        <taxon>Sedentaria</taxon>
        <taxon>Canalipalpata</taxon>
        <taxon>Sabellida</taxon>
        <taxon>Oweniida</taxon>
        <taxon>Oweniidae</taxon>
        <taxon>Owenia</taxon>
    </lineage>
</organism>
<dbReference type="InterPro" id="IPR000210">
    <property type="entry name" value="BTB/POZ_dom"/>
</dbReference>
<dbReference type="GO" id="GO:0043565">
    <property type="term" value="F:sequence-specific DNA binding"/>
    <property type="evidence" value="ECO:0007669"/>
    <property type="project" value="InterPro"/>
</dbReference>
<evidence type="ECO:0000256" key="4">
    <source>
        <dbReference type="ARBA" id="ARBA00022771"/>
    </source>
</evidence>
<evidence type="ECO:0000256" key="5">
    <source>
        <dbReference type="ARBA" id="ARBA00022833"/>
    </source>
</evidence>
<evidence type="ECO:0000259" key="13">
    <source>
        <dbReference type="PROSITE" id="PS50097"/>
    </source>
</evidence>
<accession>A0A8S4PH50</accession>
<dbReference type="PROSITE" id="PS50097">
    <property type="entry name" value="BTB"/>
    <property type="match status" value="1"/>
</dbReference>
<feature type="domain" description="C2H2-type" evidence="14">
    <location>
        <begin position="697"/>
        <end position="720"/>
    </location>
</feature>
<feature type="compositionally biased region" description="Basic and acidic residues" evidence="12">
    <location>
        <begin position="327"/>
        <end position="342"/>
    </location>
</feature>
<gene>
    <name evidence="16" type="ORF">OFUS_LOCUS17300</name>
</gene>
<evidence type="ECO:0000256" key="12">
    <source>
        <dbReference type="SAM" id="MobiDB-lite"/>
    </source>
</evidence>
<feature type="domain" description="C2H2-type" evidence="14">
    <location>
        <begin position="613"/>
        <end position="641"/>
    </location>
</feature>
<protein>
    <submittedName>
        <fullName evidence="16">Uncharacterized protein</fullName>
    </submittedName>
</protein>
<feature type="compositionally biased region" description="Polar residues" evidence="12">
    <location>
        <begin position="373"/>
        <end position="386"/>
    </location>
</feature>
<dbReference type="EMBL" id="CAIIXF020000008">
    <property type="protein sequence ID" value="CAH1792324.1"/>
    <property type="molecule type" value="Genomic_DNA"/>
</dbReference>
<evidence type="ECO:0000256" key="9">
    <source>
        <dbReference type="ARBA" id="ARBA00023170"/>
    </source>
</evidence>
<evidence type="ECO:0000256" key="6">
    <source>
        <dbReference type="ARBA" id="ARBA00023015"/>
    </source>
</evidence>
<evidence type="ECO:0000256" key="8">
    <source>
        <dbReference type="ARBA" id="ARBA00023163"/>
    </source>
</evidence>
<evidence type="ECO:0000256" key="10">
    <source>
        <dbReference type="ARBA" id="ARBA00023242"/>
    </source>
</evidence>
<feature type="domain" description="C2H2-type" evidence="14">
    <location>
        <begin position="585"/>
        <end position="612"/>
    </location>
</feature>
<feature type="domain" description="Nuclear receptor" evidence="15">
    <location>
        <begin position="240"/>
        <end position="317"/>
    </location>
</feature>
<dbReference type="Pfam" id="PF00651">
    <property type="entry name" value="BTB"/>
    <property type="match status" value="1"/>
</dbReference>
<dbReference type="InterPro" id="IPR013087">
    <property type="entry name" value="Znf_C2H2_type"/>
</dbReference>
<dbReference type="Gene3D" id="3.30.50.10">
    <property type="entry name" value="Erythroid Transcription Factor GATA-1, subunit A"/>
    <property type="match status" value="1"/>
</dbReference>
<keyword evidence="5" id="KW-0862">Zinc</keyword>
<evidence type="ECO:0000256" key="3">
    <source>
        <dbReference type="ARBA" id="ARBA00022737"/>
    </source>
</evidence>
<dbReference type="GO" id="GO:0005634">
    <property type="term" value="C:nucleus"/>
    <property type="evidence" value="ECO:0007669"/>
    <property type="project" value="UniProtKB-SubCell"/>
</dbReference>
<dbReference type="PRINTS" id="PR00047">
    <property type="entry name" value="STROIDFINGER"/>
</dbReference>